<evidence type="ECO:0000313" key="11">
    <source>
        <dbReference type="EMBL" id="KAK7447001.1"/>
    </source>
</evidence>
<evidence type="ECO:0000256" key="3">
    <source>
        <dbReference type="ARBA" id="ARBA00010617"/>
    </source>
</evidence>
<evidence type="ECO:0008006" key="13">
    <source>
        <dbReference type="Google" id="ProtNLM"/>
    </source>
</evidence>
<evidence type="ECO:0000313" key="12">
    <source>
        <dbReference type="Proteomes" id="UP001498398"/>
    </source>
</evidence>
<comment type="pathway">
    <text evidence="2">Secondary metabolite biosynthesis.</text>
</comment>
<evidence type="ECO:0000256" key="8">
    <source>
        <dbReference type="ARBA" id="ARBA00023033"/>
    </source>
</evidence>
<keyword evidence="6 9" id="KW-0560">Oxidoreductase</keyword>
<comment type="similarity">
    <text evidence="3 9">Belongs to the cytochrome P450 family.</text>
</comment>
<name>A0ABR1J5H8_9AGAR</name>
<keyword evidence="10" id="KW-1133">Transmembrane helix</keyword>
<dbReference type="PRINTS" id="PR00385">
    <property type="entry name" value="P450"/>
</dbReference>
<keyword evidence="8 9" id="KW-0503">Monooxygenase</keyword>
<dbReference type="SUPFAM" id="SSF48264">
    <property type="entry name" value="Cytochrome P450"/>
    <property type="match status" value="1"/>
</dbReference>
<evidence type="ECO:0000256" key="7">
    <source>
        <dbReference type="ARBA" id="ARBA00023004"/>
    </source>
</evidence>
<gene>
    <name evidence="11" type="ORF">VKT23_014214</name>
</gene>
<evidence type="ECO:0000256" key="1">
    <source>
        <dbReference type="ARBA" id="ARBA00001971"/>
    </source>
</evidence>
<dbReference type="InterPro" id="IPR001128">
    <property type="entry name" value="Cyt_P450"/>
</dbReference>
<evidence type="ECO:0000256" key="9">
    <source>
        <dbReference type="RuleBase" id="RU000461"/>
    </source>
</evidence>
<dbReference type="PANTHER" id="PTHR24305:SF29">
    <property type="entry name" value="BENZOATE-PARA-HYDROXYLASE"/>
    <property type="match status" value="1"/>
</dbReference>
<dbReference type="InterPro" id="IPR036396">
    <property type="entry name" value="Cyt_P450_sf"/>
</dbReference>
<evidence type="ECO:0000256" key="2">
    <source>
        <dbReference type="ARBA" id="ARBA00005179"/>
    </source>
</evidence>
<comment type="caution">
    <text evidence="11">The sequence shown here is derived from an EMBL/GenBank/DDBJ whole genome shotgun (WGS) entry which is preliminary data.</text>
</comment>
<keyword evidence="10" id="KW-0472">Membrane</keyword>
<organism evidence="11 12">
    <name type="scientific">Marasmiellus scandens</name>
    <dbReference type="NCBI Taxonomy" id="2682957"/>
    <lineage>
        <taxon>Eukaryota</taxon>
        <taxon>Fungi</taxon>
        <taxon>Dikarya</taxon>
        <taxon>Basidiomycota</taxon>
        <taxon>Agaricomycotina</taxon>
        <taxon>Agaricomycetes</taxon>
        <taxon>Agaricomycetidae</taxon>
        <taxon>Agaricales</taxon>
        <taxon>Marasmiineae</taxon>
        <taxon>Omphalotaceae</taxon>
        <taxon>Marasmiellus</taxon>
    </lineage>
</organism>
<dbReference type="InterPro" id="IPR017972">
    <property type="entry name" value="Cyt_P450_CS"/>
</dbReference>
<dbReference type="InterPro" id="IPR050121">
    <property type="entry name" value="Cytochrome_P450_monoxygenase"/>
</dbReference>
<evidence type="ECO:0000256" key="4">
    <source>
        <dbReference type="ARBA" id="ARBA00022617"/>
    </source>
</evidence>
<keyword evidence="5 9" id="KW-0479">Metal-binding</keyword>
<dbReference type="PROSITE" id="PS00086">
    <property type="entry name" value="CYTOCHROME_P450"/>
    <property type="match status" value="1"/>
</dbReference>
<dbReference type="InterPro" id="IPR002401">
    <property type="entry name" value="Cyt_P450_E_grp-I"/>
</dbReference>
<reference evidence="11 12" key="1">
    <citation type="submission" date="2024-01" db="EMBL/GenBank/DDBJ databases">
        <title>A draft genome for the cacao thread blight pathogen Marasmiellus scandens.</title>
        <authorList>
            <person name="Baruah I.K."/>
            <person name="Leung J."/>
            <person name="Bukari Y."/>
            <person name="Amoako-Attah I."/>
            <person name="Meinhardt L.W."/>
            <person name="Bailey B.A."/>
            <person name="Cohen S.P."/>
        </authorList>
    </citation>
    <scope>NUCLEOTIDE SEQUENCE [LARGE SCALE GENOMIC DNA]</scope>
    <source>
        <strain evidence="11 12">GH-19</strain>
    </source>
</reference>
<dbReference type="PRINTS" id="PR00463">
    <property type="entry name" value="EP450I"/>
</dbReference>
<keyword evidence="12" id="KW-1185">Reference proteome</keyword>
<dbReference type="EMBL" id="JBANRG010000042">
    <property type="protein sequence ID" value="KAK7447001.1"/>
    <property type="molecule type" value="Genomic_DNA"/>
</dbReference>
<evidence type="ECO:0000256" key="6">
    <source>
        <dbReference type="ARBA" id="ARBA00023002"/>
    </source>
</evidence>
<evidence type="ECO:0000256" key="10">
    <source>
        <dbReference type="SAM" id="Phobius"/>
    </source>
</evidence>
<accession>A0ABR1J5H8</accession>
<dbReference type="Proteomes" id="UP001498398">
    <property type="component" value="Unassembled WGS sequence"/>
</dbReference>
<keyword evidence="10" id="KW-0812">Transmembrane</keyword>
<keyword evidence="4 9" id="KW-0349">Heme</keyword>
<dbReference type="CDD" id="cd11061">
    <property type="entry name" value="CYP67-like"/>
    <property type="match status" value="1"/>
</dbReference>
<keyword evidence="7 9" id="KW-0408">Iron</keyword>
<sequence>MPPISSVHVLIFITIGSIVIAAIRHDLKKQTLKGIPGPFITRYTSVWLIYQARRGRRYQAVHDLHRRYGPIIHIAPNHISIADKSALPIIYGNGSSAFEKSPFYKQFVADFPSLFSAMDKTIHARKRRIVSHAFSYPALRQFTPSIQSTLETFVWKLDELACPGSKQFNLVMWLNYFTFDVLADLAFGEAMGMLLNGSALIQTSTEEGSIKHENIIKLVEEREHLAAVLGISSAFAQLARFLPDPFLKSGRQSSSTLADFARRQVLQRINTGSSREDILDHILRAHTRYATASTLTKDDVSEIVAETITLLSAGWDTISSSVAAIVHLVVSNTDVHVKLLQELDENVGIRNIPNHDEVKDLPYLRAVIDESLRFHATMASGLPRVVPPKGLEVFGFHIPPGTEVSVPAYTVQRDATIWGDPDTFRPERWFELPDKGQDLTQYLLSFGKGARACIGKQLAYIEMQLITATLFSNYDISLRSDGFQTIEGFVNKALALNVQLTLRQK</sequence>
<protein>
    <recommendedName>
        <fullName evidence="13">Cytochrome P450</fullName>
    </recommendedName>
</protein>
<proteinExistence type="inferred from homology"/>
<evidence type="ECO:0000256" key="5">
    <source>
        <dbReference type="ARBA" id="ARBA00022723"/>
    </source>
</evidence>
<comment type="cofactor">
    <cofactor evidence="1">
        <name>heme</name>
        <dbReference type="ChEBI" id="CHEBI:30413"/>
    </cofactor>
</comment>
<dbReference type="PANTHER" id="PTHR24305">
    <property type="entry name" value="CYTOCHROME P450"/>
    <property type="match status" value="1"/>
</dbReference>
<feature type="transmembrane region" description="Helical" evidence="10">
    <location>
        <begin position="6"/>
        <end position="23"/>
    </location>
</feature>
<dbReference type="Pfam" id="PF00067">
    <property type="entry name" value="p450"/>
    <property type="match status" value="1"/>
</dbReference>
<dbReference type="Gene3D" id="1.10.630.10">
    <property type="entry name" value="Cytochrome P450"/>
    <property type="match status" value="1"/>
</dbReference>